<dbReference type="EMBL" id="PJNI01000007">
    <property type="protein sequence ID" value="PKR80885.1"/>
    <property type="molecule type" value="Genomic_DNA"/>
</dbReference>
<keyword evidence="2" id="KW-1185">Reference proteome</keyword>
<evidence type="ECO:0000313" key="1">
    <source>
        <dbReference type="EMBL" id="PKR80885.1"/>
    </source>
</evidence>
<evidence type="ECO:0000313" key="2">
    <source>
        <dbReference type="Proteomes" id="UP000236654"/>
    </source>
</evidence>
<reference evidence="1 2" key="1">
    <citation type="submission" date="2017-12" db="EMBL/GenBank/DDBJ databases">
        <title>The draft genome sequence of Brumimicrobium saltpan LHR20.</title>
        <authorList>
            <person name="Do Z.-J."/>
            <person name="Luo H.-R."/>
        </authorList>
    </citation>
    <scope>NUCLEOTIDE SEQUENCE [LARGE SCALE GENOMIC DNA]</scope>
    <source>
        <strain evidence="1 2">LHR20</strain>
    </source>
</reference>
<dbReference type="OrthoDB" id="965683at2"/>
<organism evidence="1 2">
    <name type="scientific">Brumimicrobium salinarum</name>
    <dbReference type="NCBI Taxonomy" id="2058658"/>
    <lineage>
        <taxon>Bacteria</taxon>
        <taxon>Pseudomonadati</taxon>
        <taxon>Bacteroidota</taxon>
        <taxon>Flavobacteriia</taxon>
        <taxon>Flavobacteriales</taxon>
        <taxon>Crocinitomicaceae</taxon>
        <taxon>Brumimicrobium</taxon>
    </lineage>
</organism>
<proteinExistence type="predicted"/>
<dbReference type="RefSeq" id="WP_101334267.1">
    <property type="nucleotide sequence ID" value="NZ_PJNI01000007.1"/>
</dbReference>
<accession>A0A2I0R2U4</accession>
<evidence type="ECO:0008006" key="3">
    <source>
        <dbReference type="Google" id="ProtNLM"/>
    </source>
</evidence>
<protein>
    <recommendedName>
        <fullName evidence="3">Outer membrane protein beta-barrel domain-containing protein</fullName>
    </recommendedName>
</protein>
<dbReference type="Proteomes" id="UP000236654">
    <property type="component" value="Unassembled WGS sequence"/>
</dbReference>
<dbReference type="AlphaFoldDB" id="A0A2I0R2U4"/>
<name>A0A2I0R2U4_9FLAO</name>
<sequence>MKKLIILGVSALLATSNLYSQEEKRDFSEDFPKKGTFSIGMDMANVIQFIGNSFSSAGTQTPNYSMVAPSSTGIAIAPTVYGRYFLSDNIAARVRFGLGIDNSTERAFVYDDIANIDNPFNDNAFTYEKTVDERKTNSSVYELGLGIEMRKNLWRIQGYGGAELFGSIGSNSTTYTYGNAMSAANPTPTTISNYFTGASNSPELRPLETKGGTQYNFGGGLYVGADFFITKGISIGAEFNLFLFGRRTTEQTGISETYKLDQRYVGETKLRPVNTGFSSATLGTLNINVYF</sequence>
<comment type="caution">
    <text evidence="1">The sequence shown here is derived from an EMBL/GenBank/DDBJ whole genome shotgun (WGS) entry which is preliminary data.</text>
</comment>
<gene>
    <name evidence="1" type="ORF">CW751_06865</name>
</gene>